<dbReference type="PANTHER" id="PTHR43734:SF7">
    <property type="entry name" value="4,4'-DIAPONEUROSPORENE OXYGENASE"/>
    <property type="match status" value="1"/>
</dbReference>
<dbReference type="InterPro" id="IPR002937">
    <property type="entry name" value="Amino_oxidase"/>
</dbReference>
<dbReference type="InterPro" id="IPR014105">
    <property type="entry name" value="Carotenoid/retinoid_OxRdtase"/>
</dbReference>
<evidence type="ECO:0000313" key="8">
    <source>
        <dbReference type="Proteomes" id="UP000228948"/>
    </source>
</evidence>
<reference evidence="7 8" key="1">
    <citation type="submission" date="2017-11" db="EMBL/GenBank/DDBJ databases">
        <title>Revised Sequence and Annotation of the Rhodobaca barguzinensis strain alga05 Genome.</title>
        <authorList>
            <person name="Kopejtka K."/>
            <person name="Tomasch J.M."/>
            <person name="Bunk B."/>
            <person name="Koblizek M."/>
        </authorList>
    </citation>
    <scope>NUCLEOTIDE SEQUENCE [LARGE SCALE GENOMIC DNA]</scope>
    <source>
        <strain evidence="8">alga05</strain>
    </source>
</reference>
<organism evidence="7 8">
    <name type="scientific">Roseinatronobacter bogoriensis subsp. barguzinensis</name>
    <dbReference type="NCBI Taxonomy" id="441209"/>
    <lineage>
        <taxon>Bacteria</taxon>
        <taxon>Pseudomonadati</taxon>
        <taxon>Pseudomonadota</taxon>
        <taxon>Alphaproteobacteria</taxon>
        <taxon>Rhodobacterales</taxon>
        <taxon>Paracoccaceae</taxon>
        <taxon>Roseinatronobacter</taxon>
    </lineage>
</organism>
<evidence type="ECO:0000256" key="1">
    <source>
        <dbReference type="ARBA" id="ARBA00004829"/>
    </source>
</evidence>
<dbReference type="InterPro" id="IPR054841">
    <property type="entry name" value="carotdesatCrtD"/>
</dbReference>
<evidence type="ECO:0000256" key="3">
    <source>
        <dbReference type="ARBA" id="ARBA00022746"/>
    </source>
</evidence>
<name>A0A2K8KFJ5_9RHOB</name>
<evidence type="ECO:0000259" key="6">
    <source>
        <dbReference type="Pfam" id="PF01593"/>
    </source>
</evidence>
<gene>
    <name evidence="7" type="ORF">BG454_03015</name>
</gene>
<accession>A0A2K8KFJ5</accession>
<comment type="similarity">
    <text evidence="2 5">Belongs to the carotenoid/retinoid oxidoreductase family.</text>
</comment>
<dbReference type="STRING" id="441209.GCA_001870665_00621"/>
<evidence type="ECO:0000256" key="5">
    <source>
        <dbReference type="RuleBase" id="RU362075"/>
    </source>
</evidence>
<dbReference type="InterPro" id="IPR036188">
    <property type="entry name" value="FAD/NAD-bd_sf"/>
</dbReference>
<feature type="domain" description="Amine oxidase" evidence="6">
    <location>
        <begin position="15"/>
        <end position="304"/>
    </location>
</feature>
<keyword evidence="3 5" id="KW-0125">Carotenoid biosynthesis</keyword>
<comment type="pathway">
    <text evidence="1 5">Carotenoid biosynthesis.</text>
</comment>
<dbReference type="OrthoDB" id="9774675at2"/>
<dbReference type="PANTHER" id="PTHR43734">
    <property type="entry name" value="PHYTOENE DESATURASE"/>
    <property type="match status" value="1"/>
</dbReference>
<dbReference type="NCBIfam" id="NF045637">
    <property type="entry name" value="carotdesatCrtDProt"/>
    <property type="match status" value="1"/>
</dbReference>
<dbReference type="Gene3D" id="3.50.50.60">
    <property type="entry name" value="FAD/NAD(P)-binding domain"/>
    <property type="match status" value="2"/>
</dbReference>
<dbReference type="KEGG" id="rbg:BG454_03015"/>
<dbReference type="AlphaFoldDB" id="A0A2K8KFJ5"/>
<evidence type="ECO:0000256" key="4">
    <source>
        <dbReference type="ARBA" id="ARBA00023002"/>
    </source>
</evidence>
<dbReference type="GO" id="GO:0016491">
    <property type="term" value="F:oxidoreductase activity"/>
    <property type="evidence" value="ECO:0007669"/>
    <property type="project" value="UniProtKB-KW"/>
</dbReference>
<dbReference type="NCBIfam" id="TIGR02734">
    <property type="entry name" value="crtI_fam"/>
    <property type="match status" value="1"/>
</dbReference>
<dbReference type="RefSeq" id="WP_071479747.1">
    <property type="nucleotide sequence ID" value="NZ_CP024899.1"/>
</dbReference>
<sequence length="521" mass="55415">MDIHKDSVLVIGAGIGGLAAAVRLAAGGRDVTLLEAHGWPGGKIRVMDSTAGPVDAGPTVLTLRDVLDDLFDAAGSKLEDHLTLTRLPVLARHFWSDGTVLDLFPDARANADAIGAAFGTTARREFDRFERETRALFNAFDAPIMRAAAPSIWGATRAALARPYLMPWLQPGKTLQNMLEQRFSDPRLRQLFGRYATYVGGNPLQAPAVLGLIWQAEAAGVWAVKGGMAELAQALARLFTRLGGTLRLNTAVARILAANGQVSGVELADGAVLHSRQVVFNGDPAALPHLLETPSQAVKQRQIKPRSLSARVWTFGAEVQPQGLGQDALAYHSVFFADDPAQEFGPLARGQVPQAPTIYVCAQDRAGPSPKGQERFQFILNAPAVAEGICDSKDTTCQNHPFARLAQFGLHLSPQPDQSCVTMPQDFGQMFPHSQGALYGLSPNGTWATFLRPTTRTRVSGLYLAGGGVHPGAGVPMAALSGKHAAQAALSDRTSAATWRRMAMRGGISTESATTAAAPSR</sequence>
<dbReference type="GO" id="GO:0016117">
    <property type="term" value="P:carotenoid biosynthetic process"/>
    <property type="evidence" value="ECO:0007669"/>
    <property type="project" value="UniProtKB-KW"/>
</dbReference>
<dbReference type="Proteomes" id="UP000228948">
    <property type="component" value="Chromosome"/>
</dbReference>
<proteinExistence type="inferred from homology"/>
<dbReference type="Pfam" id="PF01593">
    <property type="entry name" value="Amino_oxidase"/>
    <property type="match status" value="2"/>
</dbReference>
<evidence type="ECO:0000313" key="7">
    <source>
        <dbReference type="EMBL" id="ATX64930.1"/>
    </source>
</evidence>
<evidence type="ECO:0000256" key="2">
    <source>
        <dbReference type="ARBA" id="ARBA00006046"/>
    </source>
</evidence>
<dbReference type="SUPFAM" id="SSF51905">
    <property type="entry name" value="FAD/NAD(P)-binding domain"/>
    <property type="match status" value="1"/>
</dbReference>
<feature type="domain" description="Amine oxidase" evidence="6">
    <location>
        <begin position="433"/>
        <end position="489"/>
    </location>
</feature>
<protein>
    <submittedName>
        <fullName evidence="7">Phytoene desaturase</fullName>
    </submittedName>
</protein>
<keyword evidence="4 5" id="KW-0560">Oxidoreductase</keyword>
<keyword evidence="8" id="KW-1185">Reference proteome</keyword>
<dbReference type="EMBL" id="CP024899">
    <property type="protein sequence ID" value="ATX64930.1"/>
    <property type="molecule type" value="Genomic_DNA"/>
</dbReference>